<evidence type="ECO:0000256" key="2">
    <source>
        <dbReference type="ARBA" id="ARBA00022692"/>
    </source>
</evidence>
<comment type="function">
    <text evidence="7">Part of the twin-arginine translocation (Tat) system that transports large folded proteins containing a characteristic twin-arginine motif in their signal peptide across membranes. Together with TatB, TatC is part of a receptor directly interacting with Tat signal peptides.</text>
</comment>
<keyword evidence="9" id="KW-1185">Reference proteome</keyword>
<feature type="transmembrane region" description="Helical" evidence="7">
    <location>
        <begin position="39"/>
        <end position="57"/>
    </location>
</feature>
<dbReference type="Proteomes" id="UP000435304">
    <property type="component" value="Unassembled WGS sequence"/>
</dbReference>
<comment type="similarity">
    <text evidence="7">Belongs to the TatC family.</text>
</comment>
<reference evidence="8 9" key="1">
    <citation type="submission" date="2019-12" db="EMBL/GenBank/DDBJ databases">
        <title>Auraticoccus cholistani sp. nov., an actinomycete isolated from soil of Cholistan desert.</title>
        <authorList>
            <person name="Cheema M.T."/>
        </authorList>
    </citation>
    <scope>NUCLEOTIDE SEQUENCE [LARGE SCALE GENOMIC DNA]</scope>
    <source>
        <strain evidence="8 9">F435</strain>
    </source>
</reference>
<dbReference type="NCBIfam" id="TIGR00945">
    <property type="entry name" value="tatC"/>
    <property type="match status" value="1"/>
</dbReference>
<proteinExistence type="inferred from homology"/>
<dbReference type="InterPro" id="IPR002033">
    <property type="entry name" value="TatC"/>
</dbReference>
<dbReference type="GO" id="GO:0065002">
    <property type="term" value="P:intracellular protein transmembrane transport"/>
    <property type="evidence" value="ECO:0007669"/>
    <property type="project" value="TreeGrafter"/>
</dbReference>
<keyword evidence="3 7" id="KW-0653">Protein transport</keyword>
<dbReference type="AlphaFoldDB" id="A0A6A9US43"/>
<accession>A0A6A9US43</accession>
<keyword evidence="7" id="KW-0813">Transport</keyword>
<comment type="caution">
    <text evidence="8">The sequence shown here is derived from an EMBL/GenBank/DDBJ whole genome shotgun (WGS) entry which is preliminary data.</text>
</comment>
<dbReference type="GO" id="GO:0043953">
    <property type="term" value="P:protein transport by the Tat complex"/>
    <property type="evidence" value="ECO:0007669"/>
    <property type="project" value="UniProtKB-UniRule"/>
</dbReference>
<dbReference type="GO" id="GO:0009977">
    <property type="term" value="F:proton motive force dependent protein transmembrane transporter activity"/>
    <property type="evidence" value="ECO:0007669"/>
    <property type="project" value="TreeGrafter"/>
</dbReference>
<gene>
    <name evidence="7 8" type="primary">tatC</name>
    <name evidence="8" type="ORF">GC722_06175</name>
</gene>
<evidence type="ECO:0000313" key="8">
    <source>
        <dbReference type="EMBL" id="MVA75613.1"/>
    </source>
</evidence>
<dbReference type="RefSeq" id="WP_156609083.1">
    <property type="nucleotide sequence ID" value="NZ_WPCU01000005.1"/>
</dbReference>
<dbReference type="HAMAP" id="MF_00902">
    <property type="entry name" value="TatC"/>
    <property type="match status" value="1"/>
</dbReference>
<dbReference type="Pfam" id="PF00902">
    <property type="entry name" value="TatC"/>
    <property type="match status" value="1"/>
</dbReference>
<keyword evidence="4 7" id="KW-1133">Transmembrane helix</keyword>
<organism evidence="8 9">
    <name type="scientific">Auraticoccus cholistanensis</name>
    <dbReference type="NCBI Taxonomy" id="2656650"/>
    <lineage>
        <taxon>Bacteria</taxon>
        <taxon>Bacillati</taxon>
        <taxon>Actinomycetota</taxon>
        <taxon>Actinomycetes</taxon>
        <taxon>Propionibacteriales</taxon>
        <taxon>Propionibacteriaceae</taxon>
        <taxon>Auraticoccus</taxon>
    </lineage>
</organism>
<name>A0A6A9US43_9ACTN</name>
<keyword evidence="5 7" id="KW-0811">Translocation</keyword>
<dbReference type="EMBL" id="WPCU01000005">
    <property type="protein sequence ID" value="MVA75613.1"/>
    <property type="molecule type" value="Genomic_DNA"/>
</dbReference>
<keyword evidence="7" id="KW-1003">Cell membrane</keyword>
<evidence type="ECO:0000256" key="5">
    <source>
        <dbReference type="ARBA" id="ARBA00023010"/>
    </source>
</evidence>
<feature type="transmembrane region" description="Helical" evidence="7">
    <location>
        <begin position="97"/>
        <end position="122"/>
    </location>
</feature>
<sequence length="287" mass="31585">MSLTLRGRRVSFDWLKPPPSSPDGTMALVDHLRELRYRLTIALIAIVLASILSAVFYQRLYAVLLYPYNLARQYLAEDNPGISTEIVNIGVPAPFVLAIKICVVAGLLLSSPVWIYQIWAFIVPALLAQEKKWALLFIGSATPLFLGGVAMGYWIMPRAISVMLGFTPEGQEVTNMIDLPDFLNLLIQLMLVFGVAFLLPIVVLALNLLGVVKAKQLAQARTFIIFGTFVVGAVATPTTDPFSMLALALPMSLLYLIAEAVCHVNDRRRARRQLEAEASEATPEITS</sequence>
<evidence type="ECO:0000256" key="7">
    <source>
        <dbReference type="HAMAP-Rule" id="MF_00902"/>
    </source>
</evidence>
<evidence type="ECO:0000256" key="6">
    <source>
        <dbReference type="ARBA" id="ARBA00023136"/>
    </source>
</evidence>
<keyword evidence="2 7" id="KW-0812">Transmembrane</keyword>
<comment type="subunit">
    <text evidence="7">The Tat system comprises two distinct complexes: a TatABC complex, containing multiple copies of TatA, TatB and TatC subunits, and a separate TatA complex, containing only TatA subunits. Substrates initially bind to the TatABC complex, which probably triggers association of the separate TatA complex to form the active translocon.</text>
</comment>
<dbReference type="PRINTS" id="PR01840">
    <property type="entry name" value="TATCFAMILY"/>
</dbReference>
<feature type="transmembrane region" description="Helical" evidence="7">
    <location>
        <begin position="185"/>
        <end position="206"/>
    </location>
</feature>
<dbReference type="PANTHER" id="PTHR30371:SF0">
    <property type="entry name" value="SEC-INDEPENDENT PROTEIN TRANSLOCASE PROTEIN TATC, CHLOROPLASTIC-RELATED"/>
    <property type="match status" value="1"/>
</dbReference>
<comment type="subcellular location">
    <subcellularLocation>
        <location evidence="7">Cell membrane</location>
        <topology evidence="7">Multi-pass membrane protein</topology>
    </subcellularLocation>
    <subcellularLocation>
        <location evidence="1">Membrane</location>
        <topology evidence="1">Multi-pass membrane protein</topology>
    </subcellularLocation>
</comment>
<feature type="transmembrane region" description="Helical" evidence="7">
    <location>
        <begin position="134"/>
        <end position="156"/>
    </location>
</feature>
<dbReference type="GO" id="GO:0033281">
    <property type="term" value="C:TAT protein transport complex"/>
    <property type="evidence" value="ECO:0007669"/>
    <property type="project" value="UniProtKB-UniRule"/>
</dbReference>
<feature type="transmembrane region" description="Helical" evidence="7">
    <location>
        <begin position="242"/>
        <end position="262"/>
    </location>
</feature>
<protein>
    <recommendedName>
        <fullName evidence="7">Sec-independent protein translocase protein TatC</fullName>
    </recommendedName>
</protein>
<dbReference type="PANTHER" id="PTHR30371">
    <property type="entry name" value="SEC-INDEPENDENT PROTEIN TRANSLOCASE PROTEIN TATC"/>
    <property type="match status" value="1"/>
</dbReference>
<evidence type="ECO:0000313" key="9">
    <source>
        <dbReference type="Proteomes" id="UP000435304"/>
    </source>
</evidence>
<evidence type="ECO:0000256" key="4">
    <source>
        <dbReference type="ARBA" id="ARBA00022989"/>
    </source>
</evidence>
<evidence type="ECO:0000256" key="3">
    <source>
        <dbReference type="ARBA" id="ARBA00022927"/>
    </source>
</evidence>
<keyword evidence="6 7" id="KW-0472">Membrane</keyword>
<evidence type="ECO:0000256" key="1">
    <source>
        <dbReference type="ARBA" id="ARBA00004141"/>
    </source>
</evidence>
<feature type="transmembrane region" description="Helical" evidence="7">
    <location>
        <begin position="218"/>
        <end position="236"/>
    </location>
</feature>